<sequence length="164" mass="19626">MTNRNCKYKERVQLESRTHLGKLEKRKDALLRLKEIKEYQENIQKVKNDIQEKTGNEYFHDISKYKVENGNFIKVSIDLNVLKQNLLLINNEITRAEKKIKKYIVKPSGKHIYFDKQVSSDCKLTETIDFDKNSNILKKYTNYIQKLRNTRNEILQKIENCKNK</sequence>
<evidence type="ECO:0000313" key="7">
    <source>
        <dbReference type="EMBL" id="TBU05125.1"/>
    </source>
</evidence>
<feature type="coiled-coil region" evidence="6">
    <location>
        <begin position="36"/>
        <end position="99"/>
    </location>
</feature>
<evidence type="ECO:0000256" key="5">
    <source>
        <dbReference type="ARBA" id="ARBA00023242"/>
    </source>
</evidence>
<evidence type="ECO:0000256" key="6">
    <source>
        <dbReference type="SAM" id="Coils"/>
    </source>
</evidence>
<keyword evidence="6" id="KW-0175">Coiled coil</keyword>
<comment type="similarity">
    <text evidence="3">Belongs to the UTP11 family.</text>
</comment>
<comment type="subcellular location">
    <subcellularLocation>
        <location evidence="2">Nucleus</location>
        <location evidence="2">Nucleolus</location>
    </subcellularLocation>
</comment>
<dbReference type="PANTHER" id="PTHR12838:SF0">
    <property type="entry name" value="U3 SMALL NUCLEOLAR RNA-ASSOCIATED PROTEIN 11-RELATED"/>
    <property type="match status" value="1"/>
</dbReference>
<evidence type="ECO:0000256" key="1">
    <source>
        <dbReference type="ARBA" id="ARBA00004099"/>
    </source>
</evidence>
<dbReference type="EMBL" id="PIXR01000715">
    <property type="protein sequence ID" value="TBU05125.1"/>
    <property type="molecule type" value="Genomic_DNA"/>
</dbReference>
<accession>A0A4Q9LCL4</accession>
<dbReference type="VEuPathDB" id="MicrosporidiaDB:CWI36_0729p0020"/>
<dbReference type="VEuPathDB" id="MicrosporidiaDB:CWI39_0715p0010"/>
<dbReference type="Pfam" id="PF03998">
    <property type="entry name" value="Utp11"/>
    <property type="match status" value="1"/>
</dbReference>
<organism evidence="7 8">
    <name type="scientific">Hamiltosporidium magnivora</name>
    <dbReference type="NCBI Taxonomy" id="148818"/>
    <lineage>
        <taxon>Eukaryota</taxon>
        <taxon>Fungi</taxon>
        <taxon>Fungi incertae sedis</taxon>
        <taxon>Microsporidia</taxon>
        <taxon>Dubosqiidae</taxon>
        <taxon>Hamiltosporidium</taxon>
    </lineage>
</organism>
<evidence type="ECO:0000256" key="4">
    <source>
        <dbReference type="ARBA" id="ARBA00022552"/>
    </source>
</evidence>
<dbReference type="AlphaFoldDB" id="A0A4Q9LCL4"/>
<comment type="caution">
    <text evidence="7">The sequence shown here is derived from an EMBL/GenBank/DDBJ whole genome shotgun (WGS) entry which is preliminary data.</text>
</comment>
<evidence type="ECO:0000256" key="2">
    <source>
        <dbReference type="ARBA" id="ARBA00004604"/>
    </source>
</evidence>
<comment type="function">
    <text evidence="1">Involved in nucleolar processing of pre-18S ribosomal RNA.</text>
</comment>
<keyword evidence="4" id="KW-0698">rRNA processing</keyword>
<dbReference type="GO" id="GO:0032040">
    <property type="term" value="C:small-subunit processome"/>
    <property type="evidence" value="ECO:0007669"/>
    <property type="project" value="InterPro"/>
</dbReference>
<gene>
    <name evidence="7" type="ORF">CWI39_0715p0010</name>
</gene>
<dbReference type="GO" id="GO:0006364">
    <property type="term" value="P:rRNA processing"/>
    <property type="evidence" value="ECO:0007669"/>
    <property type="project" value="UniProtKB-KW"/>
</dbReference>
<evidence type="ECO:0000313" key="8">
    <source>
        <dbReference type="Proteomes" id="UP000293045"/>
    </source>
</evidence>
<reference evidence="7 8" key="1">
    <citation type="submission" date="2017-12" db="EMBL/GenBank/DDBJ databases">
        <authorList>
            <person name="Pombert J.-F."/>
            <person name="Haag K.L."/>
            <person name="Ebert D."/>
        </authorList>
    </citation>
    <scope>NUCLEOTIDE SEQUENCE [LARGE SCALE GENOMIC DNA]</scope>
    <source>
        <strain evidence="7">IL-BN-2</strain>
    </source>
</reference>
<dbReference type="Proteomes" id="UP000293045">
    <property type="component" value="Unassembled WGS sequence"/>
</dbReference>
<dbReference type="InterPro" id="IPR007144">
    <property type="entry name" value="SSU_processome_Utp11"/>
</dbReference>
<evidence type="ECO:0000256" key="3">
    <source>
        <dbReference type="ARBA" id="ARBA00008105"/>
    </source>
</evidence>
<protein>
    <submittedName>
        <fullName evidence="7">Uncharacterized protein</fullName>
    </submittedName>
</protein>
<feature type="coiled-coil region" evidence="6">
    <location>
        <begin position="137"/>
        <end position="164"/>
    </location>
</feature>
<keyword evidence="5" id="KW-0539">Nucleus</keyword>
<proteinExistence type="inferred from homology"/>
<dbReference type="PANTHER" id="PTHR12838">
    <property type="entry name" value="U3 SMALL NUCLEOLAR RNA-ASSOCIATED PROTEIN 11"/>
    <property type="match status" value="1"/>
</dbReference>
<name>A0A4Q9LCL4_9MICR</name>